<keyword evidence="7 8" id="KW-0694">RNA-binding</keyword>
<feature type="binding site" evidence="8">
    <location>
        <position position="487"/>
    </location>
    <ligand>
        <name>Mg(2+)</name>
        <dbReference type="ChEBI" id="CHEBI:18420"/>
    </ligand>
</feature>
<dbReference type="Gene3D" id="2.40.50.140">
    <property type="entry name" value="Nucleic acid-binding proteins"/>
    <property type="match status" value="1"/>
</dbReference>
<gene>
    <name evidence="8" type="primary">pnp</name>
    <name evidence="11" type="ORF">A3G49_03525</name>
</gene>
<dbReference type="InterPro" id="IPR015847">
    <property type="entry name" value="ExoRNase_PH_dom2"/>
</dbReference>
<dbReference type="SUPFAM" id="SSF54211">
    <property type="entry name" value="Ribosomal protein S5 domain 2-like"/>
    <property type="match status" value="2"/>
</dbReference>
<comment type="subcellular location">
    <subcellularLocation>
        <location evidence="8">Cytoplasm</location>
    </subcellularLocation>
</comment>
<dbReference type="InterPro" id="IPR015848">
    <property type="entry name" value="PNPase_PH_RNA-bd_bac/org-type"/>
</dbReference>
<dbReference type="GO" id="GO:0003723">
    <property type="term" value="F:RNA binding"/>
    <property type="evidence" value="ECO:0007669"/>
    <property type="project" value="UniProtKB-UniRule"/>
</dbReference>
<proteinExistence type="inferred from homology"/>
<dbReference type="InterPro" id="IPR012162">
    <property type="entry name" value="PNPase"/>
</dbReference>
<dbReference type="CDD" id="cd02393">
    <property type="entry name" value="KH-I_PNPase"/>
    <property type="match status" value="1"/>
</dbReference>
<dbReference type="EC" id="2.7.7.8" evidence="8"/>
<reference evidence="11 12" key="1">
    <citation type="journal article" date="2016" name="Nat. Commun.">
        <title>Thousands of microbial genomes shed light on interconnected biogeochemical processes in an aquifer system.</title>
        <authorList>
            <person name="Anantharaman K."/>
            <person name="Brown C.T."/>
            <person name="Hug L.A."/>
            <person name="Sharon I."/>
            <person name="Castelle C.J."/>
            <person name="Probst A.J."/>
            <person name="Thomas B.C."/>
            <person name="Singh A."/>
            <person name="Wilkins M.J."/>
            <person name="Karaoz U."/>
            <person name="Brodie E.L."/>
            <person name="Williams K.H."/>
            <person name="Hubbard S.S."/>
            <person name="Banfield J.F."/>
        </authorList>
    </citation>
    <scope>NUCLEOTIDE SEQUENCE [LARGE SCALE GENOMIC DNA]</scope>
</reference>
<dbReference type="InterPro" id="IPR004088">
    <property type="entry name" value="KH_dom_type_1"/>
</dbReference>
<dbReference type="InterPro" id="IPR020568">
    <property type="entry name" value="Ribosomal_Su5_D2-typ_SF"/>
</dbReference>
<dbReference type="InterPro" id="IPR036456">
    <property type="entry name" value="PNPase_PH_RNA-bd_sf"/>
</dbReference>
<keyword evidence="3 8" id="KW-0808">Transferase</keyword>
<feature type="binding site" evidence="8">
    <location>
        <position position="493"/>
    </location>
    <ligand>
        <name>Mg(2+)</name>
        <dbReference type="ChEBI" id="CHEBI:18420"/>
    </ligand>
</feature>
<keyword evidence="2 8" id="KW-0963">Cytoplasm</keyword>
<dbReference type="FunFam" id="3.30.1370.10:FF:000001">
    <property type="entry name" value="Polyribonucleotide nucleotidyltransferase"/>
    <property type="match status" value="1"/>
</dbReference>
<comment type="function">
    <text evidence="8">Involved in mRNA degradation. Catalyzes the phosphorolysis of single-stranded polyribonucleotides processively in the 3'- to 5'-direction.</text>
</comment>
<name>A0A1G2LT13_9BACT</name>
<sequence length="732" mass="80955">MKKEKFSHDLAGRQFTIELSDIAEQAHGRVLVRYGDTLVLATVVMNKKPREGGNYFPLMVDYEEKFYAAGKILGSRFIKRETRPSEEAILVARLIDRSIRPRFDLRIRNDVQVIVTVLSIDEKNDPDVPSLLAASLALSLSPIPWAGPIAGVRVGKIDGKFIINPTFEERQASVLDCIVSGTEAKINMVEAGAKEISEEELLEGMKQAHEEIKKIIAFQKSIVEKAGAKKRILSFPETPEALIKNLKKHISQRLGDALYEKDKTARQEKVEGLKEEWMAFAVETHPDFNKAMLEYLFEEEINEILHKRIIEKGERPDGRKPDELRELYSEVGLLPRTHGSALFVRGQTQALSAATLGAPGDEQIVEGMEVRMKRRFMHHYNFPPYSVGETGFMRGPGRREIGHGALAERSLAPLIPSKEEFPYTIRLVSEILSSNGSSSMASVCGSVLAMMDAGIPIKKPAAGIAMGLMMDAEGKYKVLTDIQGPEDHHGDMDFKAAGTRDGITGIQMDVKIEGVTLEILRDTLAQAKDVRLQILAHMASVLPTHRPELSPLAPRVIVLKINPEKIGALIGPGGKMINELIAKYNVEIDIEDDGTVFITSEDAESMQKALAEIKQITKEIKPGELLEGRVTRIFGFGAMVEFAPRQDGMVHISELAPWRVERVEDIVNIGDIIPVMVKEIDEQGRVNLSLKSVPGRYSDAEIQKGQAESASRPSRSGGFSGFRGGGRGGPRY</sequence>
<dbReference type="EMBL" id="MHQY01000003">
    <property type="protein sequence ID" value="OHA14770.1"/>
    <property type="molecule type" value="Genomic_DNA"/>
</dbReference>
<dbReference type="GO" id="GO:0000175">
    <property type="term" value="F:3'-5'-RNA exonuclease activity"/>
    <property type="evidence" value="ECO:0007669"/>
    <property type="project" value="TreeGrafter"/>
</dbReference>
<keyword evidence="5 8" id="KW-0479">Metal-binding</keyword>
<feature type="region of interest" description="Disordered" evidence="9">
    <location>
        <begin position="699"/>
        <end position="732"/>
    </location>
</feature>
<dbReference type="SUPFAM" id="SSF55666">
    <property type="entry name" value="Ribonuclease PH domain 2-like"/>
    <property type="match status" value="2"/>
</dbReference>
<evidence type="ECO:0000256" key="6">
    <source>
        <dbReference type="ARBA" id="ARBA00022842"/>
    </source>
</evidence>
<dbReference type="CDD" id="cd11364">
    <property type="entry name" value="RNase_PH_PNPase_2"/>
    <property type="match status" value="1"/>
</dbReference>
<dbReference type="AlphaFoldDB" id="A0A1G2LT13"/>
<dbReference type="GO" id="GO:0005829">
    <property type="term" value="C:cytosol"/>
    <property type="evidence" value="ECO:0007669"/>
    <property type="project" value="UniProtKB-ARBA"/>
</dbReference>
<dbReference type="SUPFAM" id="SSF54791">
    <property type="entry name" value="Eukaryotic type KH-domain (KH-domain type I)"/>
    <property type="match status" value="1"/>
</dbReference>
<dbReference type="Pfam" id="PF03725">
    <property type="entry name" value="RNase_PH_C"/>
    <property type="match status" value="1"/>
</dbReference>
<dbReference type="InterPro" id="IPR036612">
    <property type="entry name" value="KH_dom_type_1_sf"/>
</dbReference>
<evidence type="ECO:0000256" key="2">
    <source>
        <dbReference type="ARBA" id="ARBA00022490"/>
    </source>
</evidence>
<evidence type="ECO:0000256" key="9">
    <source>
        <dbReference type="SAM" id="MobiDB-lite"/>
    </source>
</evidence>
<dbReference type="Pfam" id="PF01138">
    <property type="entry name" value="RNase_PH"/>
    <property type="match status" value="2"/>
</dbReference>
<dbReference type="Gene3D" id="3.30.230.70">
    <property type="entry name" value="GHMP Kinase, N-terminal domain"/>
    <property type="match status" value="2"/>
</dbReference>
<dbReference type="PROSITE" id="PS50126">
    <property type="entry name" value="S1"/>
    <property type="match status" value="1"/>
</dbReference>
<dbReference type="InterPro" id="IPR036345">
    <property type="entry name" value="ExoRNase_PH_dom2_sf"/>
</dbReference>
<keyword evidence="6 8" id="KW-0460">Magnesium</keyword>
<dbReference type="PIRSF" id="PIRSF005499">
    <property type="entry name" value="PNPase"/>
    <property type="match status" value="1"/>
</dbReference>
<evidence type="ECO:0000259" key="10">
    <source>
        <dbReference type="PROSITE" id="PS50126"/>
    </source>
</evidence>
<dbReference type="Pfam" id="PF00013">
    <property type="entry name" value="KH_1"/>
    <property type="match status" value="1"/>
</dbReference>
<keyword evidence="4 8" id="KW-0548">Nucleotidyltransferase</keyword>
<dbReference type="SMART" id="SM00322">
    <property type="entry name" value="KH"/>
    <property type="match status" value="1"/>
</dbReference>
<evidence type="ECO:0000313" key="11">
    <source>
        <dbReference type="EMBL" id="OHA14770.1"/>
    </source>
</evidence>
<comment type="catalytic activity">
    <reaction evidence="8">
        <text>RNA(n+1) + phosphate = RNA(n) + a ribonucleoside 5'-diphosphate</text>
        <dbReference type="Rhea" id="RHEA:22096"/>
        <dbReference type="Rhea" id="RHEA-COMP:14527"/>
        <dbReference type="Rhea" id="RHEA-COMP:17342"/>
        <dbReference type="ChEBI" id="CHEBI:43474"/>
        <dbReference type="ChEBI" id="CHEBI:57930"/>
        <dbReference type="ChEBI" id="CHEBI:140395"/>
        <dbReference type="EC" id="2.7.7.8"/>
    </reaction>
</comment>
<evidence type="ECO:0000313" key="12">
    <source>
        <dbReference type="Proteomes" id="UP000177171"/>
    </source>
</evidence>
<dbReference type="PANTHER" id="PTHR11252:SF0">
    <property type="entry name" value="POLYRIBONUCLEOTIDE NUCLEOTIDYLTRANSFERASE 1, MITOCHONDRIAL"/>
    <property type="match status" value="1"/>
</dbReference>
<dbReference type="SUPFAM" id="SSF46915">
    <property type="entry name" value="Polynucleotide phosphorylase/guanosine pentaphosphate synthase (PNPase/GPSI), domain 3"/>
    <property type="match status" value="1"/>
</dbReference>
<dbReference type="GO" id="GO:0004654">
    <property type="term" value="F:polyribonucleotide nucleotidyltransferase activity"/>
    <property type="evidence" value="ECO:0007669"/>
    <property type="project" value="UniProtKB-UniRule"/>
</dbReference>
<feature type="compositionally biased region" description="Gly residues" evidence="9">
    <location>
        <begin position="718"/>
        <end position="732"/>
    </location>
</feature>
<organism evidence="11 12">
    <name type="scientific">Candidatus Sungbacteria bacterium RIFCSPLOWO2_12_FULL_41_11</name>
    <dbReference type="NCBI Taxonomy" id="1802286"/>
    <lineage>
        <taxon>Bacteria</taxon>
        <taxon>Candidatus Sungiibacteriota</taxon>
    </lineage>
</organism>
<evidence type="ECO:0000256" key="4">
    <source>
        <dbReference type="ARBA" id="ARBA00022695"/>
    </source>
</evidence>
<dbReference type="GO" id="GO:0000287">
    <property type="term" value="F:magnesium ion binding"/>
    <property type="evidence" value="ECO:0007669"/>
    <property type="project" value="UniProtKB-UniRule"/>
</dbReference>
<evidence type="ECO:0000256" key="5">
    <source>
        <dbReference type="ARBA" id="ARBA00022723"/>
    </source>
</evidence>
<dbReference type="GO" id="GO:0006396">
    <property type="term" value="P:RNA processing"/>
    <property type="evidence" value="ECO:0007669"/>
    <property type="project" value="InterPro"/>
</dbReference>
<dbReference type="HAMAP" id="MF_01595">
    <property type="entry name" value="PNPase"/>
    <property type="match status" value="1"/>
</dbReference>
<dbReference type="FunFam" id="3.30.230.70:FF:000002">
    <property type="entry name" value="Polyribonucleotide nucleotidyltransferase"/>
    <property type="match status" value="1"/>
</dbReference>
<dbReference type="InterPro" id="IPR001247">
    <property type="entry name" value="ExoRNase_PH_dom1"/>
</dbReference>
<dbReference type="InterPro" id="IPR012340">
    <property type="entry name" value="NA-bd_OB-fold"/>
</dbReference>
<evidence type="ECO:0000256" key="7">
    <source>
        <dbReference type="ARBA" id="ARBA00022884"/>
    </source>
</evidence>
<comment type="caution">
    <text evidence="11">The sequence shown here is derived from an EMBL/GenBank/DDBJ whole genome shotgun (WGS) entry which is preliminary data.</text>
</comment>
<evidence type="ECO:0000256" key="3">
    <source>
        <dbReference type="ARBA" id="ARBA00022679"/>
    </source>
</evidence>
<dbReference type="Pfam" id="PF03726">
    <property type="entry name" value="PNPase"/>
    <property type="match status" value="1"/>
</dbReference>
<dbReference type="InterPro" id="IPR027408">
    <property type="entry name" value="PNPase/RNase_PH_dom_sf"/>
</dbReference>
<dbReference type="Gene3D" id="3.30.1370.10">
    <property type="entry name" value="K Homology domain, type 1"/>
    <property type="match status" value="1"/>
</dbReference>
<dbReference type="NCBIfam" id="TIGR03591">
    <property type="entry name" value="polynuc_phos"/>
    <property type="match status" value="1"/>
</dbReference>
<dbReference type="PROSITE" id="PS50084">
    <property type="entry name" value="KH_TYPE_1"/>
    <property type="match status" value="1"/>
</dbReference>
<accession>A0A1G2LT13</accession>
<dbReference type="NCBIfam" id="NF008805">
    <property type="entry name" value="PRK11824.1"/>
    <property type="match status" value="1"/>
</dbReference>
<evidence type="ECO:0000256" key="1">
    <source>
        <dbReference type="ARBA" id="ARBA00007404"/>
    </source>
</evidence>
<evidence type="ECO:0000256" key="8">
    <source>
        <dbReference type="HAMAP-Rule" id="MF_01595"/>
    </source>
</evidence>
<dbReference type="InterPro" id="IPR003029">
    <property type="entry name" value="S1_domain"/>
</dbReference>
<protein>
    <recommendedName>
        <fullName evidence="8">Polyribonucleotide nucleotidyltransferase</fullName>
        <ecNumber evidence="8">2.7.7.8</ecNumber>
    </recommendedName>
    <alternativeName>
        <fullName evidence="8">Polynucleotide phosphorylase</fullName>
        <shortName evidence="8">PNPase</shortName>
    </alternativeName>
</protein>
<comment type="similarity">
    <text evidence="1 8">Belongs to the polyribonucleotide nucleotidyltransferase family.</text>
</comment>
<dbReference type="PANTHER" id="PTHR11252">
    <property type="entry name" value="POLYRIBONUCLEOTIDE NUCLEOTIDYLTRANSFERASE"/>
    <property type="match status" value="1"/>
</dbReference>
<dbReference type="Pfam" id="PF00575">
    <property type="entry name" value="S1"/>
    <property type="match status" value="1"/>
</dbReference>
<dbReference type="GO" id="GO:0006402">
    <property type="term" value="P:mRNA catabolic process"/>
    <property type="evidence" value="ECO:0007669"/>
    <property type="project" value="UniProtKB-UniRule"/>
</dbReference>
<dbReference type="SUPFAM" id="SSF50249">
    <property type="entry name" value="Nucleic acid-binding proteins"/>
    <property type="match status" value="1"/>
</dbReference>
<dbReference type="InterPro" id="IPR004087">
    <property type="entry name" value="KH_dom"/>
</dbReference>
<dbReference type="FunFam" id="3.30.230.70:FF:000001">
    <property type="entry name" value="Polyribonucleotide nucleotidyltransferase"/>
    <property type="match status" value="1"/>
</dbReference>
<dbReference type="Proteomes" id="UP000177171">
    <property type="component" value="Unassembled WGS sequence"/>
</dbReference>
<feature type="domain" description="S1 motif" evidence="10">
    <location>
        <begin position="623"/>
        <end position="691"/>
    </location>
</feature>
<dbReference type="SMART" id="SM00316">
    <property type="entry name" value="S1"/>
    <property type="match status" value="1"/>
</dbReference>
<comment type="cofactor">
    <cofactor evidence="8">
        <name>Mg(2+)</name>
        <dbReference type="ChEBI" id="CHEBI:18420"/>
    </cofactor>
</comment>